<feature type="domain" description="Acyl-CoA dehydrogenase/oxidase N-terminal" evidence="9">
    <location>
        <begin position="7"/>
        <end position="119"/>
    </location>
</feature>
<dbReference type="InterPro" id="IPR009100">
    <property type="entry name" value="AcylCoA_DH/oxidase_NM_dom_sf"/>
</dbReference>
<reference evidence="10 11" key="1">
    <citation type="journal article" date="2018" name="Microbiome">
        <title>Fine metagenomic profile of the Mediterranean stratified and mixed water columns revealed by assembly and recruitment.</title>
        <authorList>
            <person name="Haro-Moreno J.M."/>
            <person name="Lopez-Perez M."/>
            <person name="De La Torre J.R."/>
            <person name="Picazo A."/>
            <person name="Camacho A."/>
            <person name="Rodriguez-Valera F."/>
        </authorList>
    </citation>
    <scope>NUCLEOTIDE SEQUENCE [LARGE SCALE GENOMIC DNA]</scope>
    <source>
        <strain evidence="10">MED-G83</strain>
    </source>
</reference>
<keyword evidence="3 6" id="KW-0285">Flavoprotein</keyword>
<dbReference type="Gene3D" id="2.40.110.10">
    <property type="entry name" value="Butyryl-CoA Dehydrogenase, subunit A, domain 2"/>
    <property type="match status" value="1"/>
</dbReference>
<evidence type="ECO:0000259" key="7">
    <source>
        <dbReference type="Pfam" id="PF00441"/>
    </source>
</evidence>
<evidence type="ECO:0000256" key="5">
    <source>
        <dbReference type="ARBA" id="ARBA00023002"/>
    </source>
</evidence>
<feature type="domain" description="Acyl-CoA oxidase/dehydrogenase middle" evidence="8">
    <location>
        <begin position="125"/>
        <end position="219"/>
    </location>
</feature>
<dbReference type="InterPro" id="IPR006091">
    <property type="entry name" value="Acyl-CoA_Oxase/DH_mid-dom"/>
</dbReference>
<evidence type="ECO:0000256" key="6">
    <source>
        <dbReference type="RuleBase" id="RU362125"/>
    </source>
</evidence>
<accession>A0A368BKX9</accession>
<evidence type="ECO:0000256" key="2">
    <source>
        <dbReference type="ARBA" id="ARBA00009347"/>
    </source>
</evidence>
<evidence type="ECO:0000259" key="9">
    <source>
        <dbReference type="Pfam" id="PF02771"/>
    </source>
</evidence>
<proteinExistence type="inferred from homology"/>
<comment type="caution">
    <text evidence="10">The sequence shown here is derived from an EMBL/GenBank/DDBJ whole genome shotgun (WGS) entry which is preliminary data.</text>
</comment>
<evidence type="ECO:0000313" key="10">
    <source>
        <dbReference type="EMBL" id="RCL37725.1"/>
    </source>
</evidence>
<name>A0A368BKX9_9GAMM</name>
<protein>
    <submittedName>
        <fullName evidence="10">Pimeloyl-CoA dehydrogenase large subunit</fullName>
    </submittedName>
</protein>
<dbReference type="PANTHER" id="PTHR43292:SF3">
    <property type="entry name" value="ACYL-COA DEHYDROGENASE FADE29"/>
    <property type="match status" value="1"/>
</dbReference>
<organism evidence="10 11">
    <name type="scientific">SAR86 cluster bacterium</name>
    <dbReference type="NCBI Taxonomy" id="2030880"/>
    <lineage>
        <taxon>Bacteria</taxon>
        <taxon>Pseudomonadati</taxon>
        <taxon>Pseudomonadota</taxon>
        <taxon>Gammaproteobacteria</taxon>
        <taxon>SAR86 cluster</taxon>
    </lineage>
</organism>
<dbReference type="PANTHER" id="PTHR43292">
    <property type="entry name" value="ACYL-COA DEHYDROGENASE"/>
    <property type="match status" value="1"/>
</dbReference>
<dbReference type="InterPro" id="IPR009075">
    <property type="entry name" value="AcylCo_DH/oxidase_C"/>
</dbReference>
<evidence type="ECO:0000259" key="8">
    <source>
        <dbReference type="Pfam" id="PF02770"/>
    </source>
</evidence>
<gene>
    <name evidence="10" type="ORF">DBW97_04105</name>
</gene>
<feature type="domain" description="Acyl-CoA dehydrogenase/oxidase C-terminal" evidence="7">
    <location>
        <begin position="231"/>
        <end position="394"/>
    </location>
</feature>
<dbReference type="InterPro" id="IPR037069">
    <property type="entry name" value="AcylCoA_DH/ox_N_sf"/>
</dbReference>
<dbReference type="Pfam" id="PF00441">
    <property type="entry name" value="Acyl-CoA_dh_1"/>
    <property type="match status" value="1"/>
</dbReference>
<keyword evidence="5 6" id="KW-0560">Oxidoreductase</keyword>
<dbReference type="EMBL" id="QOPD01000007">
    <property type="protein sequence ID" value="RCL37725.1"/>
    <property type="molecule type" value="Genomic_DNA"/>
</dbReference>
<dbReference type="InterPro" id="IPR036250">
    <property type="entry name" value="AcylCo_DH-like_C"/>
</dbReference>
<dbReference type="SUPFAM" id="SSF47203">
    <property type="entry name" value="Acyl-CoA dehydrogenase C-terminal domain-like"/>
    <property type="match status" value="1"/>
</dbReference>
<dbReference type="SUPFAM" id="SSF56645">
    <property type="entry name" value="Acyl-CoA dehydrogenase NM domain-like"/>
    <property type="match status" value="1"/>
</dbReference>
<keyword evidence="4 6" id="KW-0274">FAD</keyword>
<evidence type="ECO:0000313" key="11">
    <source>
        <dbReference type="Proteomes" id="UP000252147"/>
    </source>
</evidence>
<dbReference type="GO" id="GO:0005886">
    <property type="term" value="C:plasma membrane"/>
    <property type="evidence" value="ECO:0007669"/>
    <property type="project" value="TreeGrafter"/>
</dbReference>
<dbReference type="InterPro" id="IPR013786">
    <property type="entry name" value="AcylCoA_DH/ox_N"/>
</dbReference>
<dbReference type="AlphaFoldDB" id="A0A368BKX9"/>
<comment type="similarity">
    <text evidence="2 6">Belongs to the acyl-CoA dehydrogenase family.</text>
</comment>
<dbReference type="InterPro" id="IPR046373">
    <property type="entry name" value="Acyl-CoA_Oxase/DH_mid-dom_sf"/>
</dbReference>
<dbReference type="GO" id="GO:0016627">
    <property type="term" value="F:oxidoreductase activity, acting on the CH-CH group of donors"/>
    <property type="evidence" value="ECO:0007669"/>
    <property type="project" value="InterPro"/>
</dbReference>
<comment type="cofactor">
    <cofactor evidence="1 6">
        <name>FAD</name>
        <dbReference type="ChEBI" id="CHEBI:57692"/>
    </cofactor>
</comment>
<dbReference type="Gene3D" id="1.10.540.10">
    <property type="entry name" value="Acyl-CoA dehydrogenase/oxidase, N-terminal domain"/>
    <property type="match status" value="1"/>
</dbReference>
<dbReference type="Proteomes" id="UP000252147">
    <property type="component" value="Unassembled WGS sequence"/>
</dbReference>
<sequence length="396" mass="44645">MDLNFSKEDQDFQSEVREFLDKEYPKHIKAKMDNGDDLTRDEVVEWHKVVAKKGWMGHSWPVEYGGTGWDATKRYIYLRELALEGCPMFIPFGLQMVAPVIYTFGSQEQKDKFLPRILNFDDWWCQGYSEPGSGSDLASLKTKAVRDGDHYVINGQKTWTTLGQHADWIFVLVRTSDTGKKQEGITFILVDMKTPGVEVKPIITIDGDHEVNEVWFDNVRVPAENVVGEEGQGWTYAKFLLFHERSSIAGAPQMRRAINSLTKRAEKIFHDEKPLAEDPLFISKVAQFHLDLDALEMTELRGLAAEREGKGPGPESSLLKIKGTELQQRLTTLALEATGHEALPYGGPYGFENQEVMAPKAAQSVASKYLNFRKVTIYGGTNEIQKNIIAKAVLGL</sequence>
<evidence type="ECO:0000256" key="4">
    <source>
        <dbReference type="ARBA" id="ARBA00022827"/>
    </source>
</evidence>
<dbReference type="Gene3D" id="1.20.140.10">
    <property type="entry name" value="Butyryl-CoA Dehydrogenase, subunit A, domain 3"/>
    <property type="match status" value="1"/>
</dbReference>
<dbReference type="GO" id="GO:0050660">
    <property type="term" value="F:flavin adenine dinucleotide binding"/>
    <property type="evidence" value="ECO:0007669"/>
    <property type="project" value="InterPro"/>
</dbReference>
<evidence type="ECO:0000256" key="3">
    <source>
        <dbReference type="ARBA" id="ARBA00022630"/>
    </source>
</evidence>
<evidence type="ECO:0000256" key="1">
    <source>
        <dbReference type="ARBA" id="ARBA00001974"/>
    </source>
</evidence>
<dbReference type="FunFam" id="2.40.110.10:FF:000011">
    <property type="entry name" value="Acyl-CoA dehydrogenase FadE34"/>
    <property type="match status" value="1"/>
</dbReference>
<dbReference type="Pfam" id="PF02771">
    <property type="entry name" value="Acyl-CoA_dh_N"/>
    <property type="match status" value="1"/>
</dbReference>
<dbReference type="InterPro" id="IPR052161">
    <property type="entry name" value="Mycobact_Acyl-CoA_DH"/>
</dbReference>
<dbReference type="Pfam" id="PF02770">
    <property type="entry name" value="Acyl-CoA_dh_M"/>
    <property type="match status" value="1"/>
</dbReference>